<dbReference type="PANTHER" id="PTHR12390">
    <property type="entry name" value="UROPORPHYRINOGEN III SYNTHASE"/>
    <property type="match status" value="1"/>
</dbReference>
<name>A0ABU9NRC1_9FLAO</name>
<dbReference type="EC" id="4.2.1.75" evidence="2"/>
<dbReference type="Pfam" id="PF02602">
    <property type="entry name" value="HEM4"/>
    <property type="match status" value="1"/>
</dbReference>
<dbReference type="EMBL" id="JBCGDP010000005">
    <property type="protein sequence ID" value="MEM0576317.1"/>
    <property type="molecule type" value="Genomic_DNA"/>
</dbReference>
<dbReference type="Proteomes" id="UP001468798">
    <property type="component" value="Unassembled WGS sequence"/>
</dbReference>
<comment type="caution">
    <text evidence="2">The sequence shown here is derived from an EMBL/GenBank/DDBJ whole genome shotgun (WGS) entry which is preliminary data.</text>
</comment>
<dbReference type="RefSeq" id="WP_342691343.1">
    <property type="nucleotide sequence ID" value="NZ_JBCGDP010000005.1"/>
</dbReference>
<dbReference type="InterPro" id="IPR003754">
    <property type="entry name" value="4pyrrol_synth_uPrphyn_synth"/>
</dbReference>
<keyword evidence="3" id="KW-1185">Reference proteome</keyword>
<feature type="domain" description="Tetrapyrrole biosynthesis uroporphyrinogen III synthase" evidence="1">
    <location>
        <begin position="20"/>
        <end position="214"/>
    </location>
</feature>
<protein>
    <submittedName>
        <fullName evidence="2">Uroporphyrinogen-III synthase</fullName>
        <ecNumber evidence="2">4.2.1.75</ecNumber>
    </submittedName>
</protein>
<evidence type="ECO:0000313" key="2">
    <source>
        <dbReference type="EMBL" id="MEM0576317.1"/>
    </source>
</evidence>
<proteinExistence type="predicted"/>
<gene>
    <name evidence="2" type="ORF">WFZ86_07385</name>
</gene>
<dbReference type="PANTHER" id="PTHR12390:SF0">
    <property type="entry name" value="UROPORPHYRINOGEN-III SYNTHASE"/>
    <property type="match status" value="1"/>
</dbReference>
<dbReference type="CDD" id="cd06578">
    <property type="entry name" value="HemD"/>
    <property type="match status" value="1"/>
</dbReference>
<sequence length="223" mass="24929">MSQSIRVLSTKTLLPNQKQALLDAHFEVIETNFIQTTATDFSLDSVNEHLIFTSQNAVKNFLKHPKATEFKHKKVFCVGLKTKIMLSEAGYEVVAYTGYAEDLAEIIALIYGKASYTFFSGNLRRNTLPEALQSAGIVFNEIQVYTTTLSPQTIQEKVDGILFFSPSAVESYLAANKIKNEICFCIGETTAEALEKNKIKNIIVAHQPSIEDVIDDVIQEYHP</sequence>
<keyword evidence="2" id="KW-0456">Lyase</keyword>
<reference evidence="2 3" key="1">
    <citation type="submission" date="2024-03" db="EMBL/GenBank/DDBJ databases">
        <title>Two novel species of the genus Flavobacterium exhibiting potentially degradation of complex polysaccharides.</title>
        <authorList>
            <person name="Lian X."/>
        </authorList>
    </citation>
    <scope>NUCLEOTIDE SEQUENCE [LARGE SCALE GENOMIC DNA]</scope>
    <source>
        <strain evidence="2 3">N6</strain>
    </source>
</reference>
<organism evidence="2 3">
    <name type="scientific">Flavobacterium polysaccharolyticum</name>
    <dbReference type="NCBI Taxonomy" id="3133148"/>
    <lineage>
        <taxon>Bacteria</taxon>
        <taxon>Pseudomonadati</taxon>
        <taxon>Bacteroidota</taxon>
        <taxon>Flavobacteriia</taxon>
        <taxon>Flavobacteriales</taxon>
        <taxon>Flavobacteriaceae</taxon>
        <taxon>Flavobacterium</taxon>
    </lineage>
</organism>
<accession>A0ABU9NRC1</accession>
<evidence type="ECO:0000259" key="1">
    <source>
        <dbReference type="Pfam" id="PF02602"/>
    </source>
</evidence>
<dbReference type="Gene3D" id="3.40.50.10090">
    <property type="match status" value="2"/>
</dbReference>
<evidence type="ECO:0000313" key="3">
    <source>
        <dbReference type="Proteomes" id="UP001468798"/>
    </source>
</evidence>
<dbReference type="InterPro" id="IPR036108">
    <property type="entry name" value="4pyrrol_syn_uPrphyn_synt_sf"/>
</dbReference>
<dbReference type="GO" id="GO:0004852">
    <property type="term" value="F:uroporphyrinogen-III synthase activity"/>
    <property type="evidence" value="ECO:0007669"/>
    <property type="project" value="UniProtKB-EC"/>
</dbReference>
<dbReference type="SUPFAM" id="SSF69618">
    <property type="entry name" value="HemD-like"/>
    <property type="match status" value="1"/>
</dbReference>
<dbReference type="InterPro" id="IPR039793">
    <property type="entry name" value="UROS/Hem4"/>
</dbReference>